<proteinExistence type="predicted"/>
<feature type="transmembrane region" description="Helical" evidence="1">
    <location>
        <begin position="50"/>
        <end position="70"/>
    </location>
</feature>
<organism evidence="2 3">
    <name type="scientific">Aspergillus leporis</name>
    <dbReference type="NCBI Taxonomy" id="41062"/>
    <lineage>
        <taxon>Eukaryota</taxon>
        <taxon>Fungi</taxon>
        <taxon>Dikarya</taxon>
        <taxon>Ascomycota</taxon>
        <taxon>Pezizomycotina</taxon>
        <taxon>Eurotiomycetes</taxon>
        <taxon>Eurotiomycetidae</taxon>
        <taxon>Eurotiales</taxon>
        <taxon>Aspergillaceae</taxon>
        <taxon>Aspergillus</taxon>
        <taxon>Aspergillus subgen. Circumdati</taxon>
    </lineage>
</organism>
<reference evidence="2 3" key="1">
    <citation type="submission" date="2019-04" db="EMBL/GenBank/DDBJ databases">
        <title>Friends and foes A comparative genomics study of 23 Aspergillus species from section Flavi.</title>
        <authorList>
            <consortium name="DOE Joint Genome Institute"/>
            <person name="Kjaerbolling I."/>
            <person name="Vesth T."/>
            <person name="Frisvad J.C."/>
            <person name="Nybo J.L."/>
            <person name="Theobald S."/>
            <person name="Kildgaard S."/>
            <person name="Isbrandt T."/>
            <person name="Kuo A."/>
            <person name="Sato A."/>
            <person name="Lyhne E.K."/>
            <person name="Kogle M.E."/>
            <person name="Wiebenga A."/>
            <person name="Kun R.S."/>
            <person name="Lubbers R.J."/>
            <person name="Makela M.R."/>
            <person name="Barry K."/>
            <person name="Chovatia M."/>
            <person name="Clum A."/>
            <person name="Daum C."/>
            <person name="Haridas S."/>
            <person name="He G."/>
            <person name="LaButti K."/>
            <person name="Lipzen A."/>
            <person name="Mondo S."/>
            <person name="Riley R."/>
            <person name="Salamov A."/>
            <person name="Simmons B.A."/>
            <person name="Magnuson J.K."/>
            <person name="Henrissat B."/>
            <person name="Mortensen U.H."/>
            <person name="Larsen T.O."/>
            <person name="Devries R.P."/>
            <person name="Grigoriev I.V."/>
            <person name="Machida M."/>
            <person name="Baker S.E."/>
            <person name="Andersen M.R."/>
        </authorList>
    </citation>
    <scope>NUCLEOTIDE SEQUENCE [LARGE SCALE GENOMIC DNA]</scope>
    <source>
        <strain evidence="2 3">CBS 151.66</strain>
    </source>
</reference>
<evidence type="ECO:0000256" key="1">
    <source>
        <dbReference type="SAM" id="Phobius"/>
    </source>
</evidence>
<keyword evidence="1" id="KW-1133">Transmembrane helix</keyword>
<dbReference type="Proteomes" id="UP000326565">
    <property type="component" value="Unassembled WGS sequence"/>
</dbReference>
<name>A0A5N5XCD3_9EURO</name>
<evidence type="ECO:0000313" key="3">
    <source>
        <dbReference type="Proteomes" id="UP000326565"/>
    </source>
</evidence>
<keyword evidence="1" id="KW-0812">Transmembrane</keyword>
<evidence type="ECO:0000313" key="2">
    <source>
        <dbReference type="EMBL" id="KAB8078369.1"/>
    </source>
</evidence>
<sequence length="97" mass="10802">MYLGPGCGRLAGIFFDVTEYHSPLGKVSYSDKTCLASFIWPANLNQSWEFWGTYLFTLLILDIVCVMCFLSMTLHGNLGVDSDDTIAPLKMPLTTNL</sequence>
<dbReference type="AlphaFoldDB" id="A0A5N5XCD3"/>
<dbReference type="EMBL" id="ML732159">
    <property type="protein sequence ID" value="KAB8078369.1"/>
    <property type="molecule type" value="Genomic_DNA"/>
</dbReference>
<accession>A0A5N5XCD3</accession>
<gene>
    <name evidence="2" type="ORF">BDV29DRAFT_166597</name>
</gene>
<protein>
    <submittedName>
        <fullName evidence="2">Uncharacterized protein</fullName>
    </submittedName>
</protein>
<keyword evidence="1" id="KW-0472">Membrane</keyword>
<keyword evidence="3" id="KW-1185">Reference proteome</keyword>